<comment type="caution">
    <text evidence="2">The sequence shown here is derived from an EMBL/GenBank/DDBJ whole genome shotgun (WGS) entry which is preliminary data.</text>
</comment>
<gene>
    <name evidence="2" type="ORF">MG293_000078</name>
</gene>
<dbReference type="AlphaFoldDB" id="A0AAD4UK35"/>
<accession>A0AAD4UK35</accession>
<evidence type="ECO:0000313" key="2">
    <source>
        <dbReference type="EMBL" id="KAI4547748.1"/>
    </source>
</evidence>
<proteinExistence type="predicted"/>
<organism evidence="2 3">
    <name type="scientific">Ovis ammon polii</name>
    <dbReference type="NCBI Taxonomy" id="230172"/>
    <lineage>
        <taxon>Eukaryota</taxon>
        <taxon>Metazoa</taxon>
        <taxon>Chordata</taxon>
        <taxon>Craniata</taxon>
        <taxon>Vertebrata</taxon>
        <taxon>Euteleostomi</taxon>
        <taxon>Mammalia</taxon>
        <taxon>Eutheria</taxon>
        <taxon>Laurasiatheria</taxon>
        <taxon>Artiodactyla</taxon>
        <taxon>Ruminantia</taxon>
        <taxon>Pecora</taxon>
        <taxon>Bovidae</taxon>
        <taxon>Caprinae</taxon>
        <taxon>Ovis</taxon>
    </lineage>
</organism>
<feature type="region of interest" description="Disordered" evidence="1">
    <location>
        <begin position="1"/>
        <end position="71"/>
    </location>
</feature>
<dbReference type="EMBL" id="JAKZEL010000001">
    <property type="protein sequence ID" value="KAI4547748.1"/>
    <property type="molecule type" value="Genomic_DNA"/>
</dbReference>
<name>A0AAD4UK35_OVIAM</name>
<keyword evidence="3" id="KW-1185">Reference proteome</keyword>
<sequence>MLSGGIRALLSEPPAEQSSTDLGSCGSPVAEATERGTERDWSPIQGALRSNRRVNPIGGSGNTTQDPELGKELPSGVVQQTRTLVALQQDLRDSLPIASLVADPQGAGVPSILPESSKTRCLRLNTDQTGSWFAFEGKHVALLWEGQAFLGSASTPGSQGSVGGKVKVDLTFRSPPPLRSCTISVFSILRSYIACVEFVLKGSLPALFLRPSRLFLPGQNATGKLVSHLVVSGRYPILKREDISYDLLLGRNLENATYIPENGDTNVCLLPVLVNLMHLENETFYFSVALVKRLERPTESPGATLADVLQPQLALLCAAMPFPATPVMLQG</sequence>
<evidence type="ECO:0000313" key="3">
    <source>
        <dbReference type="Proteomes" id="UP001214576"/>
    </source>
</evidence>
<evidence type="ECO:0000256" key="1">
    <source>
        <dbReference type="SAM" id="MobiDB-lite"/>
    </source>
</evidence>
<feature type="compositionally biased region" description="Basic and acidic residues" evidence="1">
    <location>
        <begin position="32"/>
        <end position="41"/>
    </location>
</feature>
<dbReference type="Proteomes" id="UP001214576">
    <property type="component" value="Unassembled WGS sequence"/>
</dbReference>
<protein>
    <submittedName>
        <fullName evidence="2">Uncharacterized protein</fullName>
    </submittedName>
</protein>
<reference evidence="2" key="1">
    <citation type="submission" date="2022-03" db="EMBL/GenBank/DDBJ databases">
        <title>Genomic analyses of argali, domestic sheep and their hybrids provide insights into chromosomal evolution, heterosis and genetic basis of agronomic traits.</title>
        <authorList>
            <person name="Li M."/>
        </authorList>
    </citation>
    <scope>NUCLEOTIDE SEQUENCE</scope>
    <source>
        <strain evidence="2">CAU-MHL-2022a</strain>
        <tissue evidence="2">Skin</tissue>
    </source>
</reference>